<gene>
    <name evidence="2" type="ORF">AYO21_11933</name>
</gene>
<proteinExistence type="predicted"/>
<dbReference type="Proteomes" id="UP000077002">
    <property type="component" value="Unassembled WGS sequence"/>
</dbReference>
<evidence type="ECO:0000313" key="2">
    <source>
        <dbReference type="EMBL" id="OAG33933.1"/>
    </source>
</evidence>
<keyword evidence="3" id="KW-1185">Reference proteome</keyword>
<comment type="caution">
    <text evidence="2">The sequence shown here is derived from an EMBL/GenBank/DDBJ whole genome shotgun (WGS) entry which is preliminary data.</text>
</comment>
<reference evidence="2 3" key="1">
    <citation type="submission" date="2016-03" db="EMBL/GenBank/DDBJ databases">
        <title>Draft genome sequence of the Fonsecaea monophora CBS 269.37.</title>
        <authorList>
            <person name="Bombassaro A."/>
            <person name="Vinicius W.A."/>
            <person name="De Hoog S."/>
            <person name="Sun J."/>
            <person name="Souza E.M."/>
            <person name="Raittz R.T."/>
            <person name="Costa F."/>
            <person name="Leao A.C."/>
            <person name="Tadra-Sfeir M.Z."/>
            <person name="Baura V."/>
            <person name="Balsanelli E."/>
            <person name="Pedrosa F.O."/>
            <person name="Moreno L.F."/>
            <person name="Steffens M.B."/>
            <person name="Xi L."/>
            <person name="Bocca A.L."/>
            <person name="Felipe M.S."/>
            <person name="Teixeira M."/>
            <person name="Telles Filho F.Q."/>
            <person name="Azevedo C.M."/>
            <person name="Gomes R."/>
            <person name="Vicente V.A."/>
        </authorList>
    </citation>
    <scope>NUCLEOTIDE SEQUENCE [LARGE SCALE GENOMIC DNA]</scope>
    <source>
        <strain evidence="2 3">CBS 269.37</strain>
    </source>
</reference>
<evidence type="ECO:0000256" key="1">
    <source>
        <dbReference type="SAM" id="MobiDB-lite"/>
    </source>
</evidence>
<dbReference type="AlphaFoldDB" id="A0A177EPM2"/>
<evidence type="ECO:0000313" key="3">
    <source>
        <dbReference type="Proteomes" id="UP000077002"/>
    </source>
</evidence>
<name>A0A177EPM2_9EURO</name>
<dbReference type="GeneID" id="34607011"/>
<accession>A0A177EPM2</accession>
<sequence length="514" mass="57680">MAGREAQRLRDAETALGRHLARLAAFVHLDQLPQELELLFEPASRYSLKLDTAPTECCITTNALPAPAPADDMEVIESQHSLLNASFMAVHFGPKLTKAVEGLVAYTAHAYALTGQVYASAFSRARDWSDPTQNLFQQFANVEGIGWTEIVGGCMSNAASFKYGILGGRRVDQSPELVSAFLSDFHDDESFEAAIRAAVAKGRAEGKRNFQVLVLSIRHLVYGDMTPEAVVHSKRYAMWTQPADDRASYLKNEDPRLQELEDVINHGGADDGEWVAPNRRVKNLANPADAEELDTLPNRDLSCFKTKHFCCRYHDDDTLWRQPFEDKGTNWFLFEQVLKSPLGQRIISHPCSLAALWAIVFLVPMGIGGCESSRSRHVRGFNGAGRAVLPRQRLGTYLLMGPRRLRVRVARPSVYFVPRFWPASENTTEGWRQAVAEAKKQTELEYCREADKNNLAVFVVIGTKFRLLHVTEHSKLPTMKKGPRDPFTFNLERDKNAAGGDTEPPWQHCKRMEP</sequence>
<protein>
    <submittedName>
        <fullName evidence="2">Uncharacterized protein</fullName>
    </submittedName>
</protein>
<organism evidence="2 3">
    <name type="scientific">Fonsecaea monophora</name>
    <dbReference type="NCBI Taxonomy" id="254056"/>
    <lineage>
        <taxon>Eukaryota</taxon>
        <taxon>Fungi</taxon>
        <taxon>Dikarya</taxon>
        <taxon>Ascomycota</taxon>
        <taxon>Pezizomycotina</taxon>
        <taxon>Eurotiomycetes</taxon>
        <taxon>Chaetothyriomycetidae</taxon>
        <taxon>Chaetothyriales</taxon>
        <taxon>Herpotrichiellaceae</taxon>
        <taxon>Fonsecaea</taxon>
    </lineage>
</organism>
<feature type="region of interest" description="Disordered" evidence="1">
    <location>
        <begin position="477"/>
        <end position="514"/>
    </location>
</feature>
<dbReference type="OrthoDB" id="3938867at2759"/>
<dbReference type="EMBL" id="LVKK01000198">
    <property type="protein sequence ID" value="OAG33933.1"/>
    <property type="molecule type" value="Genomic_DNA"/>
</dbReference>
<dbReference type="RefSeq" id="XP_022505885.1">
    <property type="nucleotide sequence ID" value="XM_022661806.1"/>
</dbReference>